<dbReference type="AlphaFoldDB" id="A0A4Z0Z6Y2"/>
<dbReference type="Proteomes" id="UP000297716">
    <property type="component" value="Unassembled WGS sequence"/>
</dbReference>
<keyword evidence="3" id="KW-1185">Reference proteome</keyword>
<name>A0A4Z0Z6Y2_9PEZI</name>
<feature type="region of interest" description="Disordered" evidence="1">
    <location>
        <begin position="1"/>
        <end position="26"/>
    </location>
</feature>
<reference evidence="2 3" key="1">
    <citation type="submission" date="2019-03" db="EMBL/GenBank/DDBJ databases">
        <title>Draft genome sequence of Xylaria hypoxylon DSM 108379, a ubiquitous saprotrophic-parasitic fungi on hardwood.</title>
        <authorList>
            <person name="Buettner E."/>
            <person name="Leonhardt S."/>
            <person name="Gebauer A.M."/>
            <person name="Liers C."/>
            <person name="Hofrichter M."/>
            <person name="Kellner H."/>
        </authorList>
    </citation>
    <scope>NUCLEOTIDE SEQUENCE [LARGE SCALE GENOMIC DNA]</scope>
    <source>
        <strain evidence="2 3">DSM 108379</strain>
    </source>
</reference>
<gene>
    <name evidence="2" type="ORF">E0Z10_g1504</name>
</gene>
<evidence type="ECO:0000256" key="1">
    <source>
        <dbReference type="SAM" id="MobiDB-lite"/>
    </source>
</evidence>
<protein>
    <submittedName>
        <fullName evidence="2">Uncharacterized protein</fullName>
    </submittedName>
</protein>
<comment type="caution">
    <text evidence="2">The sequence shown here is derived from an EMBL/GenBank/DDBJ whole genome shotgun (WGS) entry which is preliminary data.</text>
</comment>
<sequence length="112" mass="12293">MSGGGAASVPCWGASVPSPTAQVPNMSDDEFKDFRKIFETRLLPSITKIINAENIGGQVYFRRSFITIDTREEAPPSFKQQIECAVDAELRENLRAKVSLEFQVGALVRTGS</sequence>
<proteinExistence type="predicted"/>
<dbReference type="OrthoDB" id="4687634at2759"/>
<dbReference type="EMBL" id="SKBN01000016">
    <property type="protein sequence ID" value="TGJ87235.1"/>
    <property type="molecule type" value="Genomic_DNA"/>
</dbReference>
<accession>A0A4Z0Z6Y2</accession>
<evidence type="ECO:0000313" key="3">
    <source>
        <dbReference type="Proteomes" id="UP000297716"/>
    </source>
</evidence>
<organism evidence="2 3">
    <name type="scientific">Xylaria hypoxylon</name>
    <dbReference type="NCBI Taxonomy" id="37992"/>
    <lineage>
        <taxon>Eukaryota</taxon>
        <taxon>Fungi</taxon>
        <taxon>Dikarya</taxon>
        <taxon>Ascomycota</taxon>
        <taxon>Pezizomycotina</taxon>
        <taxon>Sordariomycetes</taxon>
        <taxon>Xylariomycetidae</taxon>
        <taxon>Xylariales</taxon>
        <taxon>Xylariaceae</taxon>
        <taxon>Xylaria</taxon>
    </lineage>
</organism>
<evidence type="ECO:0000313" key="2">
    <source>
        <dbReference type="EMBL" id="TGJ87235.1"/>
    </source>
</evidence>